<dbReference type="EMBL" id="JAVFWL010000004">
    <property type="protein sequence ID" value="KAK6752151.1"/>
    <property type="molecule type" value="Genomic_DNA"/>
</dbReference>
<evidence type="ECO:0000313" key="1">
    <source>
        <dbReference type="EMBL" id="KAK6752151.1"/>
    </source>
</evidence>
<protein>
    <submittedName>
        <fullName evidence="1">Uncharacterized protein</fullName>
    </submittedName>
</protein>
<organism evidence="1 2">
    <name type="scientific">Necator americanus</name>
    <name type="common">Human hookworm</name>
    <dbReference type="NCBI Taxonomy" id="51031"/>
    <lineage>
        <taxon>Eukaryota</taxon>
        <taxon>Metazoa</taxon>
        <taxon>Ecdysozoa</taxon>
        <taxon>Nematoda</taxon>
        <taxon>Chromadorea</taxon>
        <taxon>Rhabditida</taxon>
        <taxon>Rhabditina</taxon>
        <taxon>Rhabditomorpha</taxon>
        <taxon>Strongyloidea</taxon>
        <taxon>Ancylostomatidae</taxon>
        <taxon>Bunostominae</taxon>
        <taxon>Necator</taxon>
    </lineage>
</organism>
<dbReference type="Proteomes" id="UP001303046">
    <property type="component" value="Unassembled WGS sequence"/>
</dbReference>
<evidence type="ECO:0000313" key="2">
    <source>
        <dbReference type="Proteomes" id="UP001303046"/>
    </source>
</evidence>
<reference evidence="1 2" key="1">
    <citation type="submission" date="2023-08" db="EMBL/GenBank/DDBJ databases">
        <title>A Necator americanus chromosomal reference genome.</title>
        <authorList>
            <person name="Ilik V."/>
            <person name="Petrzelkova K.J."/>
            <person name="Pardy F."/>
            <person name="Fuh T."/>
            <person name="Niatou-Singa F.S."/>
            <person name="Gouil Q."/>
            <person name="Baker L."/>
            <person name="Ritchie M.E."/>
            <person name="Jex A.R."/>
            <person name="Gazzola D."/>
            <person name="Li H."/>
            <person name="Toshio Fujiwara R."/>
            <person name="Zhan B."/>
            <person name="Aroian R.V."/>
            <person name="Pafco B."/>
            <person name="Schwarz E.M."/>
        </authorList>
    </citation>
    <scope>NUCLEOTIDE SEQUENCE [LARGE SCALE GENOMIC DNA]</scope>
    <source>
        <strain evidence="1 2">Aroian</strain>
        <tissue evidence="1">Whole animal</tissue>
    </source>
</reference>
<comment type="caution">
    <text evidence="1">The sequence shown here is derived from an EMBL/GenBank/DDBJ whole genome shotgun (WGS) entry which is preliminary data.</text>
</comment>
<name>A0ABR1DNX8_NECAM</name>
<accession>A0ABR1DNX8</accession>
<keyword evidence="2" id="KW-1185">Reference proteome</keyword>
<proteinExistence type="predicted"/>
<gene>
    <name evidence="1" type="primary">Necator_chrIV.g16819</name>
    <name evidence="1" type="ORF">RB195_003521</name>
</gene>
<sequence>MSSTTTAATLAFFLSIFLLLVYVFEMDFTAISSNVLSAAEKQRCNCELVTPENLICPTTVIYDKNEPEEELDENKTTFRIPRQEWYNELLAAGVGKKAPDSIGIIQSYYERKHAALVYTL</sequence>